<evidence type="ECO:0000313" key="1">
    <source>
        <dbReference type="EMBL" id="WAT92936.1"/>
    </source>
</evidence>
<dbReference type="EMBL" id="CP114195">
    <property type="protein sequence ID" value="WAT92936.1"/>
    <property type="molecule type" value="Genomic_DNA"/>
</dbReference>
<proteinExistence type="predicted"/>
<organism evidence="1 2">
    <name type="scientific">Vibrio parahaemolyticus</name>
    <dbReference type="NCBI Taxonomy" id="670"/>
    <lineage>
        <taxon>Bacteria</taxon>
        <taxon>Pseudomonadati</taxon>
        <taxon>Pseudomonadota</taxon>
        <taxon>Gammaproteobacteria</taxon>
        <taxon>Vibrionales</taxon>
        <taxon>Vibrionaceae</taxon>
        <taxon>Vibrio</taxon>
    </lineage>
</organism>
<dbReference type="RefSeq" id="WP_025611491.1">
    <property type="nucleotide sequence ID" value="NZ_CANUIO010000012.1"/>
</dbReference>
<evidence type="ECO:0008006" key="3">
    <source>
        <dbReference type="Google" id="ProtNLM"/>
    </source>
</evidence>
<accession>A0AA47L963</accession>
<dbReference type="AlphaFoldDB" id="A0AA47L963"/>
<name>A0AA47L963_VIBPH</name>
<dbReference type="Proteomes" id="UP001156560">
    <property type="component" value="Chromosome 2"/>
</dbReference>
<sequence length="125" mass="13926">MLKRLTLFSALALIQGCTSTYQLESGSPEMSSVSYEGKTIHASVNNTIESGFLSSQIRNELIVYVDGNKIIESPMHDDFSGNFTAVYNSDVFSLKCQKPAFYKTVECLVHVNNKVIGKLNFEYVI</sequence>
<gene>
    <name evidence="1" type="ORF">O1Q84_18200</name>
</gene>
<evidence type="ECO:0000313" key="2">
    <source>
        <dbReference type="Proteomes" id="UP001156560"/>
    </source>
</evidence>
<protein>
    <recommendedName>
        <fullName evidence="3">Lipoprotein</fullName>
    </recommendedName>
</protein>
<reference evidence="1" key="1">
    <citation type="submission" date="2022-12" db="EMBL/GenBank/DDBJ databases">
        <title>Vibrio parahaemolyticus become highly virulent by producing novel Tc toxins.</title>
        <authorList>
            <person name="Yang F."/>
            <person name="You Y."/>
            <person name="Lai Q."/>
            <person name="Xu L."/>
            <person name="Li F."/>
        </authorList>
    </citation>
    <scope>NUCLEOTIDE SEQUENCE</scope>
    <source>
        <strain evidence="1">Vp-HL-202005</strain>
    </source>
</reference>
<dbReference type="PROSITE" id="PS51257">
    <property type="entry name" value="PROKAR_LIPOPROTEIN"/>
    <property type="match status" value="1"/>
</dbReference>